<evidence type="ECO:0000313" key="8">
    <source>
        <dbReference type="EMBL" id="CDW36787.1"/>
    </source>
</evidence>
<evidence type="ECO:0000259" key="7">
    <source>
        <dbReference type="PROSITE" id="PS51092"/>
    </source>
</evidence>
<comment type="similarity">
    <text evidence="2">Belongs to the seminal plasma protein family.</text>
</comment>
<dbReference type="EMBL" id="HACA01019426">
    <property type="protein sequence ID" value="CDW36787.1"/>
    <property type="molecule type" value="Transcribed_RNA"/>
</dbReference>
<dbReference type="Pfam" id="PF00040">
    <property type="entry name" value="fn2"/>
    <property type="match status" value="3"/>
</dbReference>
<dbReference type="OrthoDB" id="406838at2759"/>
<keyword evidence="3" id="KW-0964">Secreted</keyword>
<dbReference type="InterPro" id="IPR051666">
    <property type="entry name" value="SP_Capacitation_Regulator"/>
</dbReference>
<sequence>MLMLTEIVVLTVKVIINNKFYFYLSLKYIIIHNQSGASTPSLSGCQASTGKACVFPFVYSGTTYNECTVIDNNGVKWCATSVGAGLNYVGYGNCIESTCKGCVATNGKKCVFPFKYKGDTYSKCTTADNGGVPWCANTVFSNQEANDYGICPSDCASEPTPAPNQCQTLTGKLCVFPFMYNGQSYTNCTSVDNGGIKWCATSVDSNSNYLGFGNCIESKC</sequence>
<dbReference type="SUPFAM" id="SSF57440">
    <property type="entry name" value="Kringle-like"/>
    <property type="match status" value="3"/>
</dbReference>
<dbReference type="PANTHER" id="PTHR22918:SF1">
    <property type="entry name" value="FIBRONECTIN TYPE-II DOMAIN-CONTAINING PROTEIN"/>
    <property type="match status" value="1"/>
</dbReference>
<name>A0A0K2UFQ3_LEPSM</name>
<evidence type="ECO:0000256" key="1">
    <source>
        <dbReference type="ARBA" id="ARBA00004613"/>
    </source>
</evidence>
<feature type="disulfide bond" evidence="6">
    <location>
        <begin position="67"/>
        <end position="94"/>
    </location>
</feature>
<dbReference type="InterPro" id="IPR013806">
    <property type="entry name" value="Kringle-like"/>
</dbReference>
<feature type="disulfide bond" evidence="6">
    <location>
        <begin position="188"/>
        <end position="215"/>
    </location>
</feature>
<evidence type="ECO:0000256" key="3">
    <source>
        <dbReference type="ARBA" id="ARBA00022525"/>
    </source>
</evidence>
<dbReference type="GO" id="GO:0009986">
    <property type="term" value="C:cell surface"/>
    <property type="evidence" value="ECO:0007669"/>
    <property type="project" value="TreeGrafter"/>
</dbReference>
<evidence type="ECO:0000256" key="2">
    <source>
        <dbReference type="ARBA" id="ARBA00010011"/>
    </source>
</evidence>
<proteinExistence type="inferred from homology"/>
<dbReference type="GO" id="GO:0005576">
    <property type="term" value="C:extracellular region"/>
    <property type="evidence" value="ECO:0007669"/>
    <property type="project" value="UniProtKB-SubCell"/>
</dbReference>
<dbReference type="GO" id="GO:0008201">
    <property type="term" value="F:heparin binding"/>
    <property type="evidence" value="ECO:0007669"/>
    <property type="project" value="TreeGrafter"/>
</dbReference>
<accession>A0A0K2UFQ3</accession>
<evidence type="ECO:0000256" key="4">
    <source>
        <dbReference type="ARBA" id="ARBA00022737"/>
    </source>
</evidence>
<dbReference type="InterPro" id="IPR000562">
    <property type="entry name" value="FN_type2_dom"/>
</dbReference>
<dbReference type="PROSITE" id="PS51092">
    <property type="entry name" value="FN2_2"/>
    <property type="match status" value="3"/>
</dbReference>
<dbReference type="AlphaFoldDB" id="A0A0K2UFQ3"/>
<keyword evidence="4" id="KW-0677">Repeat</keyword>
<comment type="subcellular location">
    <subcellularLocation>
        <location evidence="1">Secreted</location>
    </subcellularLocation>
</comment>
<evidence type="ECO:0000256" key="5">
    <source>
        <dbReference type="ARBA" id="ARBA00023157"/>
    </source>
</evidence>
<comment type="caution">
    <text evidence="6">Lacks conserved residue(s) required for the propagation of feature annotation.</text>
</comment>
<feature type="domain" description="Fibronectin type-II" evidence="7">
    <location>
        <begin position="105"/>
        <end position="153"/>
    </location>
</feature>
<dbReference type="InterPro" id="IPR036943">
    <property type="entry name" value="FN_type2_sf"/>
</dbReference>
<gene>
    <name evidence="8" type="primary">MMP9</name>
</gene>
<feature type="domain" description="Fibronectin type-II" evidence="7">
    <location>
        <begin position="169"/>
        <end position="217"/>
    </location>
</feature>
<reference evidence="8" key="1">
    <citation type="submission" date="2014-05" db="EMBL/GenBank/DDBJ databases">
        <authorList>
            <person name="Chronopoulou M."/>
        </authorList>
    </citation>
    <scope>NUCLEOTIDE SEQUENCE</scope>
    <source>
        <tissue evidence="8">Whole organism</tissue>
    </source>
</reference>
<dbReference type="PANTHER" id="PTHR22918">
    <property type="entry name" value="SEMINAL PLASMA PROTEIN"/>
    <property type="match status" value="1"/>
</dbReference>
<feature type="disulfide bond" evidence="6">
    <location>
        <begin position="124"/>
        <end position="151"/>
    </location>
</feature>
<dbReference type="Gene3D" id="2.10.10.10">
    <property type="entry name" value="Fibronectin, type II, collagen-binding"/>
    <property type="match status" value="3"/>
</dbReference>
<dbReference type="SMART" id="SM00059">
    <property type="entry name" value="FN2"/>
    <property type="match status" value="3"/>
</dbReference>
<feature type="domain" description="Fibronectin type-II" evidence="7">
    <location>
        <begin position="48"/>
        <end position="96"/>
    </location>
</feature>
<organism evidence="8">
    <name type="scientific">Lepeophtheirus salmonis</name>
    <name type="common">Salmon louse</name>
    <name type="synonym">Caligus salmonis</name>
    <dbReference type="NCBI Taxonomy" id="72036"/>
    <lineage>
        <taxon>Eukaryota</taxon>
        <taxon>Metazoa</taxon>
        <taxon>Ecdysozoa</taxon>
        <taxon>Arthropoda</taxon>
        <taxon>Crustacea</taxon>
        <taxon>Multicrustacea</taxon>
        <taxon>Hexanauplia</taxon>
        <taxon>Copepoda</taxon>
        <taxon>Siphonostomatoida</taxon>
        <taxon>Caligidae</taxon>
        <taxon>Lepeophtheirus</taxon>
    </lineage>
</organism>
<evidence type="ECO:0000256" key="6">
    <source>
        <dbReference type="PROSITE-ProRule" id="PRU00479"/>
    </source>
</evidence>
<protein>
    <submittedName>
        <fullName evidence="8">Matrix metallopeptidase 9 (Gelatinase B, 92kDa gelatinase, 92kDa type IV collagenase) [Ceratotherium simum simum]</fullName>
    </submittedName>
</protein>
<keyword evidence="5 6" id="KW-1015">Disulfide bond</keyword>